<dbReference type="GO" id="GO:0000160">
    <property type="term" value="P:phosphorelay signal transduction system"/>
    <property type="evidence" value="ECO:0007669"/>
    <property type="project" value="InterPro"/>
</dbReference>
<dbReference type="InterPro" id="IPR011006">
    <property type="entry name" value="CheY-like_superfamily"/>
</dbReference>
<evidence type="ECO:0000313" key="9">
    <source>
        <dbReference type="EMBL" id="QHQ63120.1"/>
    </source>
</evidence>
<keyword evidence="3" id="KW-0238">DNA-binding</keyword>
<keyword evidence="4" id="KW-0804">Transcription</keyword>
<dbReference type="Gene3D" id="3.40.50.2300">
    <property type="match status" value="1"/>
</dbReference>
<organism evidence="9 10">
    <name type="scientific">Anaerocolumna sedimenticola</name>
    <dbReference type="NCBI Taxonomy" id="2696063"/>
    <lineage>
        <taxon>Bacteria</taxon>
        <taxon>Bacillati</taxon>
        <taxon>Bacillota</taxon>
        <taxon>Clostridia</taxon>
        <taxon>Lachnospirales</taxon>
        <taxon>Lachnospiraceae</taxon>
        <taxon>Anaerocolumna</taxon>
    </lineage>
</organism>
<dbReference type="Pfam" id="PF12833">
    <property type="entry name" value="HTH_18"/>
    <property type="match status" value="1"/>
</dbReference>
<dbReference type="Gene3D" id="1.10.10.60">
    <property type="entry name" value="Homeodomain-like"/>
    <property type="match status" value="2"/>
</dbReference>
<keyword evidence="2" id="KW-0805">Transcription regulation</keyword>
<dbReference type="PANTHER" id="PTHR43280:SF28">
    <property type="entry name" value="HTH-TYPE TRANSCRIPTIONAL ACTIVATOR RHAS"/>
    <property type="match status" value="1"/>
</dbReference>
<evidence type="ECO:0000259" key="8">
    <source>
        <dbReference type="PROSITE" id="PS50110"/>
    </source>
</evidence>
<evidence type="ECO:0000256" key="4">
    <source>
        <dbReference type="ARBA" id="ARBA00023163"/>
    </source>
</evidence>
<evidence type="ECO:0000256" key="5">
    <source>
        <dbReference type="ARBA" id="ARBA00024867"/>
    </source>
</evidence>
<dbReference type="InterPro" id="IPR020449">
    <property type="entry name" value="Tscrpt_reg_AraC-type_HTH"/>
</dbReference>
<dbReference type="GO" id="GO:0043565">
    <property type="term" value="F:sequence-specific DNA binding"/>
    <property type="evidence" value="ECO:0007669"/>
    <property type="project" value="InterPro"/>
</dbReference>
<evidence type="ECO:0000259" key="7">
    <source>
        <dbReference type="PROSITE" id="PS01124"/>
    </source>
</evidence>
<dbReference type="PRINTS" id="PR00032">
    <property type="entry name" value="HTHARAC"/>
</dbReference>
<sequence>MYKIMLADDEGIVIESLQFIIEKNFKGKCQVEFAKTGRNVIELAEHFRPDIAFMDIQMPGINGIDAMKEIRKSNPGILFIVLSAYDKFDYAQKAINLGVIEYLNKPVSQKVIVEVLEKAMKLVDENREKRSNDLMIKEKLEIVVPIIENGFIYSIMFQEHFTEDIDNYRNMLGITEEYGYMLALVSGESQKGNYMTNAVGTSIKTQMNYQKIRELVKEEYPCIIGSIMSNKIAVFVPCENKKLDYNERIDLIEKSRNLARKLKNTLGISFRIGIGSIRPLNESMESYNEALKSLLNTTGSVAHVDDVTPRYNNEEGYPVDIEKSILNSLREGNTADCIRQANVFFDWMTEKYPSGDMNVKLKVLELVLFAEHEVFLSGGSNYVFSGREDYLAAVTEFKDSTALKSWFVSKLTEACHNIVIKKEENSNSMIKKAQDYILLNYKKDISLDDISRELDISPYYFSKIFKEYTGTNFIEYLTNVRIEKAKILLQDNEKSMKEICGEVGYSDPNYFSRIFKKYTGKTPTEYKEGGMV</sequence>
<gene>
    <name evidence="9" type="ORF">Ana3638_22015</name>
</gene>
<evidence type="ECO:0000256" key="1">
    <source>
        <dbReference type="ARBA" id="ARBA00018672"/>
    </source>
</evidence>
<keyword evidence="10" id="KW-1185">Reference proteome</keyword>
<dbReference type="RefSeq" id="WP_161839941.1">
    <property type="nucleotide sequence ID" value="NZ_CP048000.1"/>
</dbReference>
<proteinExistence type="predicted"/>
<feature type="domain" description="Response regulatory" evidence="8">
    <location>
        <begin position="3"/>
        <end position="120"/>
    </location>
</feature>
<dbReference type="GO" id="GO:0003700">
    <property type="term" value="F:DNA-binding transcription factor activity"/>
    <property type="evidence" value="ECO:0007669"/>
    <property type="project" value="InterPro"/>
</dbReference>
<keyword evidence="6" id="KW-0597">Phosphoprotein</keyword>
<feature type="domain" description="HTH araC/xylS-type" evidence="7">
    <location>
        <begin position="431"/>
        <end position="529"/>
    </location>
</feature>
<dbReference type="PANTHER" id="PTHR43280">
    <property type="entry name" value="ARAC-FAMILY TRANSCRIPTIONAL REGULATOR"/>
    <property type="match status" value="1"/>
</dbReference>
<dbReference type="SMART" id="SM00448">
    <property type="entry name" value="REC"/>
    <property type="match status" value="1"/>
</dbReference>
<name>A0A6P1TPD2_9FIRM</name>
<dbReference type="SUPFAM" id="SSF52172">
    <property type="entry name" value="CheY-like"/>
    <property type="match status" value="1"/>
</dbReference>
<evidence type="ECO:0000313" key="10">
    <source>
        <dbReference type="Proteomes" id="UP000464314"/>
    </source>
</evidence>
<dbReference type="InterPro" id="IPR009057">
    <property type="entry name" value="Homeodomain-like_sf"/>
</dbReference>
<dbReference type="KEGG" id="anr:Ana3638_22015"/>
<evidence type="ECO:0000256" key="6">
    <source>
        <dbReference type="PROSITE-ProRule" id="PRU00169"/>
    </source>
</evidence>
<dbReference type="PROSITE" id="PS01124">
    <property type="entry name" value="HTH_ARAC_FAMILY_2"/>
    <property type="match status" value="1"/>
</dbReference>
<evidence type="ECO:0000256" key="2">
    <source>
        <dbReference type="ARBA" id="ARBA00023015"/>
    </source>
</evidence>
<dbReference type="AlphaFoldDB" id="A0A6P1TPD2"/>
<accession>A0A6P1TPD2</accession>
<feature type="modified residue" description="4-aspartylphosphate" evidence="6">
    <location>
        <position position="55"/>
    </location>
</feature>
<dbReference type="Proteomes" id="UP000464314">
    <property type="component" value="Chromosome"/>
</dbReference>
<dbReference type="EMBL" id="CP048000">
    <property type="protein sequence ID" value="QHQ63120.1"/>
    <property type="molecule type" value="Genomic_DNA"/>
</dbReference>
<dbReference type="SMART" id="SM00342">
    <property type="entry name" value="HTH_ARAC"/>
    <property type="match status" value="1"/>
</dbReference>
<dbReference type="PROSITE" id="PS50110">
    <property type="entry name" value="RESPONSE_REGULATORY"/>
    <property type="match status" value="1"/>
</dbReference>
<evidence type="ECO:0000256" key="3">
    <source>
        <dbReference type="ARBA" id="ARBA00023125"/>
    </source>
</evidence>
<dbReference type="Pfam" id="PF00072">
    <property type="entry name" value="Response_reg"/>
    <property type="match status" value="1"/>
</dbReference>
<dbReference type="InterPro" id="IPR001789">
    <property type="entry name" value="Sig_transdc_resp-reg_receiver"/>
</dbReference>
<reference evidence="9 10" key="1">
    <citation type="submission" date="2020-01" db="EMBL/GenBank/DDBJ databases">
        <title>Genome analysis of Anaerocolumna sp. CBA3638.</title>
        <authorList>
            <person name="Kim J."/>
            <person name="Roh S.W."/>
        </authorList>
    </citation>
    <scope>NUCLEOTIDE SEQUENCE [LARGE SCALE GENOMIC DNA]</scope>
    <source>
        <strain evidence="9 10">CBA3638</strain>
    </source>
</reference>
<dbReference type="CDD" id="cd17536">
    <property type="entry name" value="REC_YesN-like"/>
    <property type="match status" value="1"/>
</dbReference>
<dbReference type="SUPFAM" id="SSF46689">
    <property type="entry name" value="Homeodomain-like"/>
    <property type="match status" value="2"/>
</dbReference>
<protein>
    <recommendedName>
        <fullName evidence="1">Stage 0 sporulation protein A homolog</fullName>
    </recommendedName>
</protein>
<comment type="function">
    <text evidence="5">May play the central regulatory role in sporulation. It may be an element of the effector pathway responsible for the activation of sporulation genes in response to nutritional stress. Spo0A may act in concert with spo0H (a sigma factor) to control the expression of some genes that are critical to the sporulation process.</text>
</comment>
<dbReference type="InterPro" id="IPR018060">
    <property type="entry name" value="HTH_AraC"/>
</dbReference>